<sequence>MFDSYNDIFTQRAKTYDTAMHCCSDARRAEFECATKNFPWKHREIVADIPSGAGYLSKYRPREVDLYHIDSCDTFNQLSEQKVITSPLEDMPFPDNHFDRVISIAGSHHMEDKNGFFCEVKRVLKPGGVFNYSDVMQGSKEDTFLNQFVDSYNSMGHQGIFISKGTISDLANTGFDIVQADYQRVCWQFNSEQDMVFFVKSLFGLDLADDDTILTNIKDILGYQVQSQGVTMEWALYYIDAQSKV</sequence>
<accession>A0A1S1NE27</accession>
<dbReference type="Proteomes" id="UP000180253">
    <property type="component" value="Unassembled WGS sequence"/>
</dbReference>
<dbReference type="InterPro" id="IPR013216">
    <property type="entry name" value="Methyltransf_11"/>
</dbReference>
<dbReference type="SUPFAM" id="SSF53335">
    <property type="entry name" value="S-adenosyl-L-methionine-dependent methyltransferases"/>
    <property type="match status" value="1"/>
</dbReference>
<evidence type="ECO:0000256" key="1">
    <source>
        <dbReference type="ARBA" id="ARBA00022679"/>
    </source>
</evidence>
<feature type="domain" description="Methyltransferase type 11" evidence="2">
    <location>
        <begin position="50"/>
        <end position="130"/>
    </location>
</feature>
<dbReference type="InterPro" id="IPR050447">
    <property type="entry name" value="Erg6_SMT_methyltransf"/>
</dbReference>
<dbReference type="CDD" id="cd02440">
    <property type="entry name" value="AdoMet_MTases"/>
    <property type="match status" value="1"/>
</dbReference>
<proteinExistence type="predicted"/>
<name>A0A1S1NE27_9GAMM</name>
<dbReference type="OrthoDB" id="9772751at2"/>
<dbReference type="EMBL" id="MNAN01000026">
    <property type="protein sequence ID" value="OHU96613.1"/>
    <property type="molecule type" value="Genomic_DNA"/>
</dbReference>
<keyword evidence="1" id="KW-0808">Transferase</keyword>
<evidence type="ECO:0000259" key="2">
    <source>
        <dbReference type="Pfam" id="PF08241"/>
    </source>
</evidence>
<gene>
    <name evidence="3" type="ORF">BIW53_04595</name>
</gene>
<dbReference type="Gene3D" id="3.40.50.150">
    <property type="entry name" value="Vaccinia Virus protein VP39"/>
    <property type="match status" value="1"/>
</dbReference>
<dbReference type="Pfam" id="PF08241">
    <property type="entry name" value="Methyltransf_11"/>
    <property type="match status" value="1"/>
</dbReference>
<organism evidence="3 4">
    <name type="scientific">Pseudoalteromonas byunsanensis</name>
    <dbReference type="NCBI Taxonomy" id="327939"/>
    <lineage>
        <taxon>Bacteria</taxon>
        <taxon>Pseudomonadati</taxon>
        <taxon>Pseudomonadota</taxon>
        <taxon>Gammaproteobacteria</taxon>
        <taxon>Alteromonadales</taxon>
        <taxon>Pseudoalteromonadaceae</taxon>
        <taxon>Pseudoalteromonas</taxon>
    </lineage>
</organism>
<dbReference type="STRING" id="327939.BIW53_04595"/>
<dbReference type="RefSeq" id="WP_070990661.1">
    <property type="nucleotide sequence ID" value="NZ_CBCSHD010000001.1"/>
</dbReference>
<reference evidence="3 4" key="1">
    <citation type="submission" date="2016-10" db="EMBL/GenBank/DDBJ databases">
        <title>Pseudoalteromonas amylolytica sp. nov., isolated from the surface seawater.</title>
        <authorList>
            <person name="Wu Y.-H."/>
            <person name="Cheng H."/>
            <person name="Jin X.-B."/>
            <person name="Wang C.-S."/>
            <person name="Xu X.-W."/>
        </authorList>
    </citation>
    <scope>NUCLEOTIDE SEQUENCE [LARGE SCALE GENOMIC DNA]</scope>
    <source>
        <strain evidence="3 4">JCM 12483</strain>
    </source>
</reference>
<evidence type="ECO:0000313" key="3">
    <source>
        <dbReference type="EMBL" id="OHU96613.1"/>
    </source>
</evidence>
<dbReference type="PANTHER" id="PTHR44068">
    <property type="entry name" value="ZGC:194242"/>
    <property type="match status" value="1"/>
</dbReference>
<dbReference type="PANTHER" id="PTHR44068:SF11">
    <property type="entry name" value="GERANYL DIPHOSPHATE 2-C-METHYLTRANSFERASE"/>
    <property type="match status" value="1"/>
</dbReference>
<dbReference type="GO" id="GO:0008757">
    <property type="term" value="F:S-adenosylmethionine-dependent methyltransferase activity"/>
    <property type="evidence" value="ECO:0007669"/>
    <property type="project" value="InterPro"/>
</dbReference>
<dbReference type="AlphaFoldDB" id="A0A1S1NE27"/>
<protein>
    <recommendedName>
        <fullName evidence="2">Methyltransferase type 11 domain-containing protein</fullName>
    </recommendedName>
</protein>
<comment type="caution">
    <text evidence="3">The sequence shown here is derived from an EMBL/GenBank/DDBJ whole genome shotgun (WGS) entry which is preliminary data.</text>
</comment>
<keyword evidence="4" id="KW-1185">Reference proteome</keyword>
<evidence type="ECO:0000313" key="4">
    <source>
        <dbReference type="Proteomes" id="UP000180253"/>
    </source>
</evidence>
<dbReference type="InterPro" id="IPR029063">
    <property type="entry name" value="SAM-dependent_MTases_sf"/>
</dbReference>